<dbReference type="NCBIfam" id="TIGR00030">
    <property type="entry name" value="S21p"/>
    <property type="match status" value="1"/>
</dbReference>
<dbReference type="PANTHER" id="PTHR21109">
    <property type="entry name" value="MITOCHONDRIAL 28S RIBOSOMAL PROTEIN S21"/>
    <property type="match status" value="1"/>
</dbReference>
<accession>A0A2R5FTL9</accession>
<comment type="caution">
    <text evidence="7">The sequence shown here is derived from an EMBL/GenBank/DDBJ whole genome shotgun (WGS) entry which is preliminary data.</text>
</comment>
<dbReference type="PROSITE" id="PS01181">
    <property type="entry name" value="RIBOSOMAL_S21"/>
    <property type="match status" value="1"/>
</dbReference>
<dbReference type="InterPro" id="IPR001911">
    <property type="entry name" value="Ribosomal_bS21"/>
</dbReference>
<dbReference type="Gene3D" id="1.20.5.1150">
    <property type="entry name" value="Ribosomal protein S8"/>
    <property type="match status" value="1"/>
</dbReference>
<protein>
    <recommendedName>
        <fullName evidence="4 5">Small ribosomal subunit protein bS21</fullName>
    </recommendedName>
</protein>
<dbReference type="GO" id="GO:1990904">
    <property type="term" value="C:ribonucleoprotein complex"/>
    <property type="evidence" value="ECO:0007669"/>
    <property type="project" value="UniProtKB-KW"/>
</dbReference>
<dbReference type="GO" id="GO:0005840">
    <property type="term" value="C:ribosome"/>
    <property type="evidence" value="ECO:0007669"/>
    <property type="project" value="UniProtKB-KW"/>
</dbReference>
<comment type="similarity">
    <text evidence="1 5 6">Belongs to the bacterial ribosomal protein bS21 family.</text>
</comment>
<keyword evidence="2 5" id="KW-0689">Ribosomal protein</keyword>
<dbReference type="EMBL" id="BDUD01000001">
    <property type="protein sequence ID" value="GBG22090.1"/>
    <property type="molecule type" value="Genomic_DNA"/>
</dbReference>
<evidence type="ECO:0000256" key="4">
    <source>
        <dbReference type="ARBA" id="ARBA00035135"/>
    </source>
</evidence>
<evidence type="ECO:0000313" key="7">
    <source>
        <dbReference type="EMBL" id="GBG22090.1"/>
    </source>
</evidence>
<sequence>MMTLAQGGFTKVESNIRMETIDDEEQARMTQVVLGENEGIDSALRRFKRQVSKAGILADVKYHRHFETPIEKRKRKAVAARRTRRFK</sequence>
<dbReference type="PANTHER" id="PTHR21109:SF0">
    <property type="entry name" value="SMALL RIBOSOMAL SUBUNIT PROTEIN BS21M"/>
    <property type="match status" value="1"/>
</dbReference>
<dbReference type="PRINTS" id="PR00976">
    <property type="entry name" value="RIBOSOMALS21"/>
</dbReference>
<evidence type="ECO:0000256" key="6">
    <source>
        <dbReference type="RuleBase" id="RU000667"/>
    </source>
</evidence>
<evidence type="ECO:0000256" key="5">
    <source>
        <dbReference type="HAMAP-Rule" id="MF_00358"/>
    </source>
</evidence>
<gene>
    <name evidence="5" type="primary">rpsU</name>
    <name evidence="5" type="synonym">rps21</name>
    <name evidence="7" type="ORF">NIES4072_57960</name>
</gene>
<dbReference type="InterPro" id="IPR038380">
    <property type="entry name" value="Ribosomal_bS21_sf"/>
</dbReference>
<keyword evidence="3 5" id="KW-0687">Ribonucleoprotein</keyword>
<dbReference type="Pfam" id="PF01165">
    <property type="entry name" value="Ribosomal_S21"/>
    <property type="match status" value="1"/>
</dbReference>
<name>A0A2R5FTL9_NOSCO</name>
<dbReference type="InterPro" id="IPR018278">
    <property type="entry name" value="Ribosomal_bS21_CS"/>
</dbReference>
<dbReference type="GO" id="GO:0006412">
    <property type="term" value="P:translation"/>
    <property type="evidence" value="ECO:0007669"/>
    <property type="project" value="UniProtKB-UniRule"/>
</dbReference>
<proteinExistence type="inferred from homology"/>
<dbReference type="Proteomes" id="UP000245124">
    <property type="component" value="Unassembled WGS sequence"/>
</dbReference>
<dbReference type="AlphaFoldDB" id="A0A2R5FTL9"/>
<dbReference type="GO" id="GO:0003735">
    <property type="term" value="F:structural constituent of ribosome"/>
    <property type="evidence" value="ECO:0007669"/>
    <property type="project" value="InterPro"/>
</dbReference>
<dbReference type="HAMAP" id="MF_00358">
    <property type="entry name" value="Ribosomal_bS21"/>
    <property type="match status" value="1"/>
</dbReference>
<keyword evidence="8" id="KW-1185">Reference proteome</keyword>
<evidence type="ECO:0000256" key="2">
    <source>
        <dbReference type="ARBA" id="ARBA00022980"/>
    </source>
</evidence>
<evidence type="ECO:0000256" key="1">
    <source>
        <dbReference type="ARBA" id="ARBA00006640"/>
    </source>
</evidence>
<evidence type="ECO:0000256" key="3">
    <source>
        <dbReference type="ARBA" id="ARBA00023274"/>
    </source>
</evidence>
<evidence type="ECO:0000313" key="8">
    <source>
        <dbReference type="Proteomes" id="UP000245124"/>
    </source>
</evidence>
<organism evidence="7 8">
    <name type="scientific">Nostoc commune NIES-4072</name>
    <dbReference type="NCBI Taxonomy" id="2005467"/>
    <lineage>
        <taxon>Bacteria</taxon>
        <taxon>Bacillati</taxon>
        <taxon>Cyanobacteriota</taxon>
        <taxon>Cyanophyceae</taxon>
        <taxon>Nostocales</taxon>
        <taxon>Nostocaceae</taxon>
        <taxon>Nostoc</taxon>
    </lineage>
</organism>
<reference evidence="7 8" key="1">
    <citation type="submission" date="2017-06" db="EMBL/GenBank/DDBJ databases">
        <title>Genome sequencing of cyanobaciteial culture collection at National Institute for Environmental Studies (NIES).</title>
        <authorList>
            <person name="Hirose Y."/>
            <person name="Shimura Y."/>
            <person name="Fujisawa T."/>
            <person name="Nakamura Y."/>
            <person name="Kawachi M."/>
        </authorList>
    </citation>
    <scope>NUCLEOTIDE SEQUENCE [LARGE SCALE GENOMIC DNA]</scope>
    <source>
        <strain evidence="7 8">NIES-4072</strain>
    </source>
</reference>